<evidence type="ECO:0000259" key="2">
    <source>
        <dbReference type="PROSITE" id="PS50103"/>
    </source>
</evidence>
<dbReference type="PANTHER" id="PTHR15725">
    <property type="entry name" value="ZN-FINGER, C-X8-C-X5-C-X3-H TYPE-CONTAINING"/>
    <property type="match status" value="1"/>
</dbReference>
<dbReference type="EMBL" id="HBUF01355711">
    <property type="protein sequence ID" value="CAG6717298.1"/>
    <property type="molecule type" value="Transcribed_RNA"/>
</dbReference>
<evidence type="ECO:0000313" key="3">
    <source>
        <dbReference type="EMBL" id="CAG6717297.1"/>
    </source>
</evidence>
<organism evidence="3">
    <name type="scientific">Cacopsylla melanoneura</name>
    <dbReference type="NCBI Taxonomy" id="428564"/>
    <lineage>
        <taxon>Eukaryota</taxon>
        <taxon>Metazoa</taxon>
        <taxon>Ecdysozoa</taxon>
        <taxon>Arthropoda</taxon>
        <taxon>Hexapoda</taxon>
        <taxon>Insecta</taxon>
        <taxon>Pterygota</taxon>
        <taxon>Neoptera</taxon>
        <taxon>Paraneoptera</taxon>
        <taxon>Hemiptera</taxon>
        <taxon>Sternorrhyncha</taxon>
        <taxon>Psylloidea</taxon>
        <taxon>Psyllidae</taxon>
        <taxon>Psyllinae</taxon>
        <taxon>Cacopsylla</taxon>
    </lineage>
</organism>
<dbReference type="PROSITE" id="PS50103">
    <property type="entry name" value="ZF_C3H1"/>
    <property type="match status" value="1"/>
</dbReference>
<feature type="zinc finger region" description="C3H1-type" evidence="1">
    <location>
        <begin position="4"/>
        <end position="31"/>
    </location>
</feature>
<evidence type="ECO:0000256" key="1">
    <source>
        <dbReference type="PROSITE-ProRule" id="PRU00723"/>
    </source>
</evidence>
<dbReference type="EMBL" id="HBUF01355710">
    <property type="protein sequence ID" value="CAG6717297.1"/>
    <property type="molecule type" value="Transcribed_RNA"/>
</dbReference>
<dbReference type="EMBL" id="HBUF01120754">
    <property type="protein sequence ID" value="CAG6642077.1"/>
    <property type="molecule type" value="Transcribed_RNA"/>
</dbReference>
<dbReference type="EMBL" id="HBUF01657417">
    <property type="protein sequence ID" value="CAG6788042.1"/>
    <property type="molecule type" value="Transcribed_RNA"/>
</dbReference>
<dbReference type="GO" id="GO:0008270">
    <property type="term" value="F:zinc ion binding"/>
    <property type="evidence" value="ECO:0007669"/>
    <property type="project" value="UniProtKB-KW"/>
</dbReference>
<dbReference type="AlphaFoldDB" id="A0A8D8V9V4"/>
<dbReference type="InterPro" id="IPR000571">
    <property type="entry name" value="Znf_CCCH"/>
</dbReference>
<sequence length="130" mass="15105">MDPNKKNNDCYFFYYSSCNKGNNCLFRHEPSALGCEQVCQFWQLGKCQNQRCSLRHMELKKNRKSIPCYWESQPSGCCKNHCPFQHKVKKDVIRSDVVDTSGNNQAYAMADSTMGIITNNFDETLRMQNI</sequence>
<name>A0A8D8V9V4_9HEMI</name>
<dbReference type="PANTHER" id="PTHR15725:SF14">
    <property type="entry name" value="ZINC FINGER CCCH DOMAIN-CONTAINING PROTEIN 11A"/>
    <property type="match status" value="1"/>
</dbReference>
<dbReference type="EMBL" id="HBUF01657416">
    <property type="protein sequence ID" value="CAG6788041.1"/>
    <property type="molecule type" value="Transcribed_RNA"/>
</dbReference>
<dbReference type="Pfam" id="PF15663">
    <property type="entry name" value="zf-CCCH_3"/>
    <property type="match status" value="1"/>
</dbReference>
<dbReference type="EMBL" id="HBUF01302867">
    <property type="protein sequence ID" value="CAG6691474.1"/>
    <property type="molecule type" value="Transcribed_RNA"/>
</dbReference>
<dbReference type="InterPro" id="IPR041686">
    <property type="entry name" value="Znf-CCCH_3"/>
</dbReference>
<dbReference type="EMBL" id="HBUF01302869">
    <property type="protein sequence ID" value="CAG6691476.1"/>
    <property type="molecule type" value="Transcribed_RNA"/>
</dbReference>
<protein>
    <submittedName>
        <fullName evidence="3">Zinc finger CCCH domain-containing protein 11A</fullName>
    </submittedName>
</protein>
<dbReference type="Gene3D" id="4.10.1000.10">
    <property type="entry name" value="Zinc finger, CCCH-type"/>
    <property type="match status" value="1"/>
</dbReference>
<keyword evidence="1" id="KW-0863">Zinc-finger</keyword>
<proteinExistence type="predicted"/>
<feature type="domain" description="C3H1-type" evidence="2">
    <location>
        <begin position="4"/>
        <end position="31"/>
    </location>
</feature>
<dbReference type="EMBL" id="HBUF01120755">
    <property type="protein sequence ID" value="CAG6642078.1"/>
    <property type="molecule type" value="Transcribed_RNA"/>
</dbReference>
<reference evidence="3" key="1">
    <citation type="submission" date="2021-05" db="EMBL/GenBank/DDBJ databases">
        <authorList>
            <person name="Alioto T."/>
            <person name="Alioto T."/>
            <person name="Gomez Garrido J."/>
        </authorList>
    </citation>
    <scope>NUCLEOTIDE SEQUENCE</scope>
</reference>
<dbReference type="EMBL" id="HBUF01302868">
    <property type="protein sequence ID" value="CAG6691475.1"/>
    <property type="molecule type" value="Transcribed_RNA"/>
</dbReference>
<keyword evidence="1" id="KW-0479">Metal-binding</keyword>
<accession>A0A8D8V9V4</accession>
<keyword evidence="1" id="KW-0862">Zinc</keyword>